<dbReference type="GO" id="GO:0022857">
    <property type="term" value="F:transmembrane transporter activity"/>
    <property type="evidence" value="ECO:0007669"/>
    <property type="project" value="InterPro"/>
</dbReference>
<dbReference type="SUPFAM" id="SSF103473">
    <property type="entry name" value="MFS general substrate transporter"/>
    <property type="match status" value="1"/>
</dbReference>
<feature type="transmembrane region" description="Helical" evidence="5">
    <location>
        <begin position="264"/>
        <end position="285"/>
    </location>
</feature>
<reference evidence="7 8" key="1">
    <citation type="submission" date="2019-03" db="EMBL/GenBank/DDBJ databases">
        <title>Genomic analyses of the natural microbiome of Caenorhabditis elegans.</title>
        <authorList>
            <person name="Samuel B."/>
        </authorList>
    </citation>
    <scope>NUCLEOTIDE SEQUENCE [LARGE SCALE GENOMIC DNA]</scope>
    <source>
        <strain evidence="7 8">JUb18</strain>
    </source>
</reference>
<keyword evidence="4 5" id="KW-0472">Membrane</keyword>
<dbReference type="EMBL" id="SNYA01000005">
    <property type="protein sequence ID" value="TDP91667.1"/>
    <property type="molecule type" value="Genomic_DNA"/>
</dbReference>
<dbReference type="OrthoDB" id="9180256at2"/>
<dbReference type="InterPro" id="IPR011701">
    <property type="entry name" value="MFS"/>
</dbReference>
<protein>
    <submittedName>
        <fullName evidence="7">Putative MFS family arabinose efflux permease</fullName>
    </submittedName>
</protein>
<gene>
    <name evidence="7" type="ORF">EDF62_2286</name>
</gene>
<dbReference type="PROSITE" id="PS50850">
    <property type="entry name" value="MFS"/>
    <property type="match status" value="1"/>
</dbReference>
<evidence type="ECO:0000256" key="3">
    <source>
        <dbReference type="ARBA" id="ARBA00022989"/>
    </source>
</evidence>
<dbReference type="Pfam" id="PF07690">
    <property type="entry name" value="MFS_1"/>
    <property type="match status" value="1"/>
</dbReference>
<dbReference type="PANTHER" id="PTHR23542:SF1">
    <property type="entry name" value="MAJOR FACILITATOR SUPERFAMILY (MFS) PROFILE DOMAIN-CONTAINING PROTEIN"/>
    <property type="match status" value="1"/>
</dbReference>
<feature type="transmembrane region" description="Helical" evidence="5">
    <location>
        <begin position="385"/>
        <end position="403"/>
    </location>
</feature>
<organism evidence="7 8">
    <name type="scientific">Leucobacter luti</name>
    <dbReference type="NCBI Taxonomy" id="340320"/>
    <lineage>
        <taxon>Bacteria</taxon>
        <taxon>Bacillati</taxon>
        <taxon>Actinomycetota</taxon>
        <taxon>Actinomycetes</taxon>
        <taxon>Micrococcales</taxon>
        <taxon>Microbacteriaceae</taxon>
        <taxon>Leucobacter</taxon>
    </lineage>
</organism>
<sequence length="415" mass="42774">MQNPDPAPAAPTVISRTGTAYFPIALVSRLPYAMMVIGVLTLVVAARGSIELGGLNSAMVGLGVAFCGPLIGAAADRFGQRPTLLITGALNSVVLGALAWVAFSDLPVWTVFLGSLLAGATAPQVSPMSRSRLVTIIKQDLPVQKRPRALSSFLAYESAADEVIFVFGPVAVGLLATTLGAWAPMVGAAILTLIFVTAFALHHTSAPPQSAAERAATLAPASELWRPTLLVTVLGIFAVGAFFGSMLTSLTSFMQDRGAAEQAGLYYGVMGVGSAIFAIAVAFLPARFTLRYRWPLFAILILAGTVLLQTAHDIPGMLLSLAVMGIGVGPLLVTLYSFGAHRSPAGRSATVMTMLGSGLMVGQSAAAAVTGIVADQIGTQEALLFPLYSALIALAAGLVNWALTGNTARHTAAAE</sequence>
<accession>A0A4R6RYK0</accession>
<keyword evidence="3 5" id="KW-1133">Transmembrane helix</keyword>
<feature type="transmembrane region" description="Helical" evidence="5">
    <location>
        <begin position="21"/>
        <end position="46"/>
    </location>
</feature>
<evidence type="ECO:0000313" key="8">
    <source>
        <dbReference type="Proteomes" id="UP000295601"/>
    </source>
</evidence>
<feature type="transmembrane region" description="Helical" evidence="5">
    <location>
        <begin position="292"/>
        <end position="311"/>
    </location>
</feature>
<evidence type="ECO:0000256" key="2">
    <source>
        <dbReference type="ARBA" id="ARBA00022692"/>
    </source>
</evidence>
<feature type="transmembrane region" description="Helical" evidence="5">
    <location>
        <begin position="182"/>
        <end position="203"/>
    </location>
</feature>
<dbReference type="InterPro" id="IPR020846">
    <property type="entry name" value="MFS_dom"/>
</dbReference>
<comment type="subcellular location">
    <subcellularLocation>
        <location evidence="1">Cell membrane</location>
        <topology evidence="1">Multi-pass membrane protein</topology>
    </subcellularLocation>
</comment>
<evidence type="ECO:0000256" key="5">
    <source>
        <dbReference type="SAM" id="Phobius"/>
    </source>
</evidence>
<feature type="domain" description="Major facilitator superfamily (MFS) profile" evidence="6">
    <location>
        <begin position="228"/>
        <end position="415"/>
    </location>
</feature>
<evidence type="ECO:0000256" key="1">
    <source>
        <dbReference type="ARBA" id="ARBA00004651"/>
    </source>
</evidence>
<feature type="transmembrane region" description="Helical" evidence="5">
    <location>
        <begin position="52"/>
        <end position="72"/>
    </location>
</feature>
<feature type="transmembrane region" description="Helical" evidence="5">
    <location>
        <begin position="84"/>
        <end position="103"/>
    </location>
</feature>
<feature type="transmembrane region" description="Helical" evidence="5">
    <location>
        <begin position="351"/>
        <end position="373"/>
    </location>
</feature>
<proteinExistence type="predicted"/>
<dbReference type="AlphaFoldDB" id="A0A4R6RYK0"/>
<evidence type="ECO:0000259" key="6">
    <source>
        <dbReference type="PROSITE" id="PS50850"/>
    </source>
</evidence>
<comment type="caution">
    <text evidence="7">The sequence shown here is derived from an EMBL/GenBank/DDBJ whole genome shotgun (WGS) entry which is preliminary data.</text>
</comment>
<dbReference type="Proteomes" id="UP000295601">
    <property type="component" value="Unassembled WGS sequence"/>
</dbReference>
<dbReference type="RefSeq" id="WP_132202282.1">
    <property type="nucleotide sequence ID" value="NZ_JAOQNO010000001.1"/>
</dbReference>
<dbReference type="GO" id="GO:0005886">
    <property type="term" value="C:plasma membrane"/>
    <property type="evidence" value="ECO:0007669"/>
    <property type="project" value="UniProtKB-SubCell"/>
</dbReference>
<keyword evidence="2 5" id="KW-0812">Transmembrane</keyword>
<name>A0A4R6RYK0_9MICO</name>
<keyword evidence="8" id="KW-1185">Reference proteome</keyword>
<dbReference type="InterPro" id="IPR036259">
    <property type="entry name" value="MFS_trans_sf"/>
</dbReference>
<dbReference type="PANTHER" id="PTHR23542">
    <property type="match status" value="1"/>
</dbReference>
<feature type="transmembrane region" description="Helical" evidence="5">
    <location>
        <begin position="317"/>
        <end position="339"/>
    </location>
</feature>
<feature type="transmembrane region" description="Helical" evidence="5">
    <location>
        <begin position="224"/>
        <end position="244"/>
    </location>
</feature>
<evidence type="ECO:0000256" key="4">
    <source>
        <dbReference type="ARBA" id="ARBA00023136"/>
    </source>
</evidence>
<evidence type="ECO:0000313" key="7">
    <source>
        <dbReference type="EMBL" id="TDP91667.1"/>
    </source>
</evidence>
<dbReference type="Gene3D" id="1.20.1250.20">
    <property type="entry name" value="MFS general substrate transporter like domains"/>
    <property type="match status" value="1"/>
</dbReference>